<dbReference type="Pfam" id="PF04133">
    <property type="entry name" value="Vps55"/>
    <property type="match status" value="1"/>
</dbReference>
<dbReference type="AlphaFoldDB" id="A0A0V0THC6"/>
<reference evidence="20 21" key="1">
    <citation type="submission" date="2015-01" db="EMBL/GenBank/DDBJ databases">
        <title>Evolution of Trichinella species and genotypes.</title>
        <authorList>
            <person name="Korhonen P.K."/>
            <person name="Edoardo P."/>
            <person name="Giuseppe L.R."/>
            <person name="Gasser R.B."/>
        </authorList>
    </citation>
    <scope>NUCLEOTIDE SEQUENCE [LARGE SCALE GENOMIC DNA]</scope>
    <source>
        <strain evidence="20">ISS417</strain>
    </source>
</reference>
<evidence type="ECO:0000256" key="10">
    <source>
        <dbReference type="ARBA" id="ARBA00022968"/>
    </source>
</evidence>
<evidence type="ECO:0000256" key="16">
    <source>
        <dbReference type="ARBA" id="ARBA00038949"/>
    </source>
</evidence>
<dbReference type="UniPathway" id="UPA00378"/>
<dbReference type="GO" id="GO:0030145">
    <property type="term" value="F:manganese ion binding"/>
    <property type="evidence" value="ECO:0007669"/>
    <property type="project" value="UniProtKB-UniRule"/>
</dbReference>
<dbReference type="SUPFAM" id="SSF53448">
    <property type="entry name" value="Nucleotide-diphospho-sugar transferases"/>
    <property type="match status" value="1"/>
</dbReference>
<dbReference type="EC" id="2.4.1.101" evidence="16 19"/>
<gene>
    <name evidence="20" type="primary">Mgat1</name>
    <name evidence="20" type="ORF">T05_15402</name>
</gene>
<keyword evidence="14 19" id="KW-0464">Manganese</keyword>
<keyword evidence="10 19" id="KW-0735">Signal-anchor</keyword>
<keyword evidence="7 20" id="KW-0808">Transferase</keyword>
<keyword evidence="12 19" id="KW-0333">Golgi apparatus</keyword>
<keyword evidence="13 19" id="KW-0472">Membrane</keyword>
<evidence type="ECO:0000256" key="15">
    <source>
        <dbReference type="ARBA" id="ARBA00037706"/>
    </source>
</evidence>
<dbReference type="Gene3D" id="3.10.180.20">
    <property type="entry name" value="N-Acetylglucosaminyltransferase I, Domain 2"/>
    <property type="match status" value="1"/>
</dbReference>
<protein>
    <recommendedName>
        <fullName evidence="16 19">Alpha-1,3-mannosyl-glycoprotein 2-beta-N-acetylglucosaminyltransferase</fullName>
        <shortName evidence="19">GNT-I</shortName>
        <shortName evidence="19">GlcNAc-T I</shortName>
        <ecNumber evidence="16 19">2.4.1.101</ecNumber>
    </recommendedName>
    <alternativeName>
        <fullName evidence="17 19">N-glycosyl-oligosaccharide-glycoprotein N-acetylglucosaminyltransferase I</fullName>
    </alternativeName>
</protein>
<evidence type="ECO:0000256" key="9">
    <source>
        <dbReference type="ARBA" id="ARBA00022723"/>
    </source>
</evidence>
<evidence type="ECO:0000256" key="5">
    <source>
        <dbReference type="ARBA" id="ARBA00006492"/>
    </source>
</evidence>
<evidence type="ECO:0000256" key="17">
    <source>
        <dbReference type="ARBA" id="ARBA00041712"/>
    </source>
</evidence>
<feature type="transmembrane region" description="Helical" evidence="19">
    <location>
        <begin position="523"/>
        <end position="548"/>
    </location>
</feature>
<evidence type="ECO:0000256" key="14">
    <source>
        <dbReference type="ARBA" id="ARBA00023211"/>
    </source>
</evidence>
<dbReference type="GO" id="GO:0000139">
    <property type="term" value="C:Golgi membrane"/>
    <property type="evidence" value="ECO:0007669"/>
    <property type="project" value="UniProtKB-SubCell"/>
</dbReference>
<evidence type="ECO:0000256" key="6">
    <source>
        <dbReference type="ARBA" id="ARBA00022676"/>
    </source>
</evidence>
<feature type="transmembrane region" description="Helical" evidence="19">
    <location>
        <begin position="430"/>
        <end position="454"/>
    </location>
</feature>
<dbReference type="Pfam" id="PF03071">
    <property type="entry name" value="GNT-I"/>
    <property type="match status" value="1"/>
</dbReference>
<dbReference type="InterPro" id="IPR004139">
    <property type="entry name" value="Glyco_trans_13"/>
</dbReference>
<accession>A0A0V0THC6</accession>
<feature type="transmembrane region" description="Helical" evidence="19">
    <location>
        <begin position="460"/>
        <end position="479"/>
    </location>
</feature>
<evidence type="ECO:0000256" key="1">
    <source>
        <dbReference type="ARBA" id="ARBA00004141"/>
    </source>
</evidence>
<comment type="pathway">
    <text evidence="3 19">Protein modification; protein glycosylation.</text>
</comment>
<dbReference type="EMBL" id="JYDJ01000270">
    <property type="protein sequence ID" value="KRX38389.1"/>
    <property type="molecule type" value="Genomic_DNA"/>
</dbReference>
<evidence type="ECO:0000256" key="7">
    <source>
        <dbReference type="ARBA" id="ARBA00022679"/>
    </source>
</evidence>
<dbReference type="FunFam" id="3.90.550.10:FF:000252">
    <property type="entry name" value="Protein O-linked-mannose beta-1,2-N-acetylglucosaminyltransferase 1"/>
    <property type="match status" value="1"/>
</dbReference>
<dbReference type="STRING" id="144512.A0A0V0THC6"/>
<dbReference type="PANTHER" id="PTHR10468">
    <property type="entry name" value="PROTEIN O-LINKED-MANNOSE BETA-1,2-N-ACETYLGLUCOSAMINYLTRANSFERASE 1/ALPHA-1,3-MANNOSYL-GLYCOPROTEIN 2-BETA-N-ACETYLGLUCOSAMINYLTRANSFERASE"/>
    <property type="match status" value="1"/>
</dbReference>
<dbReference type="GO" id="GO:0003827">
    <property type="term" value="F:alpha-1,3-mannosylglycoprotein 2-beta-N-acetylglucosaminyltransferase activity"/>
    <property type="evidence" value="ECO:0007669"/>
    <property type="project" value="UniProtKB-UniRule"/>
</dbReference>
<keyword evidence="6 19" id="KW-0328">Glycosyltransferase</keyword>
<evidence type="ECO:0000256" key="3">
    <source>
        <dbReference type="ARBA" id="ARBA00004922"/>
    </source>
</evidence>
<comment type="caution">
    <text evidence="19">Lacks conserved residue(s) required for the propagation of feature annotation.</text>
</comment>
<keyword evidence="9 19" id="KW-0479">Metal-binding</keyword>
<evidence type="ECO:0000256" key="19">
    <source>
        <dbReference type="RuleBase" id="RU368119"/>
    </source>
</evidence>
<evidence type="ECO:0000256" key="11">
    <source>
        <dbReference type="ARBA" id="ARBA00022989"/>
    </source>
</evidence>
<dbReference type="Gene3D" id="3.90.550.10">
    <property type="entry name" value="Spore Coat Polysaccharide Biosynthesis Protein SpsA, Chain A"/>
    <property type="match status" value="1"/>
</dbReference>
<proteinExistence type="inferred from homology"/>
<evidence type="ECO:0000313" key="20">
    <source>
        <dbReference type="EMBL" id="KRX38389.1"/>
    </source>
</evidence>
<feature type="transmembrane region" description="Helical" evidence="19">
    <location>
        <begin position="491"/>
        <end position="511"/>
    </location>
</feature>
<sequence>MFGRASFLYGIFSKMIFIIICIVYIFALITYYIQYMETHPCSDCNLKNLNHTIVNLEIQIMDNRKLLNGIAASLNHFKQSDENVNNLSVNFTIIPLQQIAVLVIACNRPNAVKNLLQQLLKFRPCPTRYPIIVSQDCNDKATEKEIQAFHPQILHIKTNFKEEVQSSRVDFIGYYKISRHYKWALRKVFDVLQYDNVIILEDDLSIAEDFFEYFAATLKILQADPSLFCISAWNDNGKSFLIQNDPELLHRSDFFPGLGWMMTRLLWEELKDKWPKSFWDDWLREADQRKGRACIRPEISRTAMTEYGKNGVSRSQFYENYLKQIKLNEKFIPFTQLDLSYLLKENYDKAMWNTINSLKEISSEELDGQHCSLQESVRIKYASNTEFQRIAKKLQLMEDFKANVPRTGYQGVVQAACMEHRIYIYNPSHALISLAFCGCVGLLFLVLGCALPIYNSWYPLFVIIFYILVPIPLTVASRVQDRVSAGGAASCQEFALFLTAGIIVSAFSLPIVLARSPAENPVIHWGACGFALAGNITCFFTIAAYFYIHREEDARYGLF</sequence>
<comment type="catalytic activity">
    <reaction evidence="18 19">
        <text>N(4)-(alpha-D-Man-(1-&gt;3)-[alpha-D-Man-(1-&gt;3)-[alpha-D-Man-(1-&gt;6)]-alpha-D-Man-(1-&gt;6)]-beta-D-Man-(1-&gt;4)-beta-D-GlcNAc-(1-&gt;4)-beta-D-GlcNAc)-L-asparaginyl-[protein] (N-glucan mannose isomer 5A1,2) + UDP-N-acetyl-alpha-D-glucosamine = N(4)-{beta-D-GlcNAc-(1-&gt;2)-alpha-D-Man-(1-&gt;3)-[alpha-D-Man-(1-&gt;3)-[alpha-D-Man-(1-&gt;6)]-alpha-D-Man-(1-&gt;6)]-beta-D-Man-(1-&gt;4)-beta-D-GlcNAc-(1-&gt;4)-beta-D-GlcNAc}-L-asparaginyl-[protein] + UDP + H(+)</text>
        <dbReference type="Rhea" id="RHEA:11456"/>
        <dbReference type="Rhea" id="RHEA-COMP:14367"/>
        <dbReference type="Rhea" id="RHEA-COMP:14368"/>
        <dbReference type="ChEBI" id="CHEBI:15378"/>
        <dbReference type="ChEBI" id="CHEBI:57705"/>
        <dbReference type="ChEBI" id="CHEBI:58223"/>
        <dbReference type="ChEBI" id="CHEBI:59087"/>
        <dbReference type="ChEBI" id="CHEBI:60625"/>
        <dbReference type="EC" id="2.4.1.101"/>
    </reaction>
</comment>
<comment type="subcellular location">
    <subcellularLocation>
        <location evidence="2 19">Golgi apparatus membrane</location>
        <topology evidence="2 19">Single-pass type II membrane protein</topology>
    </subcellularLocation>
    <subcellularLocation>
        <location evidence="1">Membrane</location>
        <topology evidence="1">Multi-pass membrane protein</topology>
    </subcellularLocation>
</comment>
<keyword evidence="21" id="KW-1185">Reference proteome</keyword>
<evidence type="ECO:0000256" key="4">
    <source>
        <dbReference type="ARBA" id="ARBA00005645"/>
    </source>
</evidence>
<comment type="function">
    <text evidence="15 19">Initiates complex N-linked carbohydrate formation. Essential for the conversion of high-mannose to hybrid and complex N-glycans.</text>
</comment>
<dbReference type="InterPro" id="IPR052261">
    <property type="entry name" value="Glycosyltransferase_13"/>
</dbReference>
<evidence type="ECO:0000256" key="13">
    <source>
        <dbReference type="ARBA" id="ARBA00023136"/>
    </source>
</evidence>
<dbReference type="PANTHER" id="PTHR10468:SF0">
    <property type="entry name" value="ALPHA-1,3-MANNOSYL-GLYCOPROTEIN 2-BETA-N-ACETYLGLUCOSAMINYLTRANSFERASE"/>
    <property type="match status" value="1"/>
</dbReference>
<evidence type="ECO:0000256" key="2">
    <source>
        <dbReference type="ARBA" id="ARBA00004323"/>
    </source>
</evidence>
<evidence type="ECO:0000256" key="18">
    <source>
        <dbReference type="ARBA" id="ARBA00049421"/>
    </source>
</evidence>
<dbReference type="InterPro" id="IPR029044">
    <property type="entry name" value="Nucleotide-diphossugar_trans"/>
</dbReference>
<feature type="transmembrane region" description="Helical" evidence="19">
    <location>
        <begin position="6"/>
        <end position="33"/>
    </location>
</feature>
<evidence type="ECO:0000256" key="8">
    <source>
        <dbReference type="ARBA" id="ARBA00022692"/>
    </source>
</evidence>
<comment type="similarity">
    <text evidence="5 19">Belongs to the glycosyltransferase 13 family.</text>
</comment>
<evidence type="ECO:0000313" key="21">
    <source>
        <dbReference type="Proteomes" id="UP000055048"/>
    </source>
</evidence>
<comment type="similarity">
    <text evidence="4">Belongs to the OB-RGRP/VPS55 family.</text>
</comment>
<dbReference type="OrthoDB" id="440755at2759"/>
<evidence type="ECO:0000256" key="12">
    <source>
        <dbReference type="ARBA" id="ARBA00023034"/>
    </source>
</evidence>
<comment type="caution">
    <text evidence="20">The sequence shown here is derived from an EMBL/GenBank/DDBJ whole genome shotgun (WGS) entry which is preliminary data.</text>
</comment>
<dbReference type="Proteomes" id="UP000055048">
    <property type="component" value="Unassembled WGS sequence"/>
</dbReference>
<name>A0A0V0THC6_9BILA</name>
<keyword evidence="11 19" id="KW-1133">Transmembrane helix</keyword>
<keyword evidence="8 19" id="KW-0812">Transmembrane</keyword>
<organism evidence="20 21">
    <name type="scientific">Trichinella murrelli</name>
    <dbReference type="NCBI Taxonomy" id="144512"/>
    <lineage>
        <taxon>Eukaryota</taxon>
        <taxon>Metazoa</taxon>
        <taxon>Ecdysozoa</taxon>
        <taxon>Nematoda</taxon>
        <taxon>Enoplea</taxon>
        <taxon>Dorylaimia</taxon>
        <taxon>Trichinellida</taxon>
        <taxon>Trichinellidae</taxon>
        <taxon>Trichinella</taxon>
    </lineage>
</organism>
<comment type="cofactor">
    <cofactor evidence="19">
        <name>Mn(2+)</name>
        <dbReference type="ChEBI" id="CHEBI:29035"/>
    </cofactor>
    <text evidence="19">The cofactor is mostly bound to the substrate.</text>
</comment>
<dbReference type="InterPro" id="IPR007262">
    <property type="entry name" value="Vps55/LEPROT"/>
</dbReference>